<accession>A0A4R6BEG2</accession>
<dbReference type="Pfam" id="PF01966">
    <property type="entry name" value="HD"/>
    <property type="match status" value="1"/>
</dbReference>
<dbReference type="CDD" id="cd00077">
    <property type="entry name" value="HDc"/>
    <property type="match status" value="1"/>
</dbReference>
<dbReference type="SMART" id="SM00471">
    <property type="entry name" value="HDc"/>
    <property type="match status" value="1"/>
</dbReference>
<keyword evidence="2" id="KW-0479">Metal-binding</keyword>
<dbReference type="GO" id="GO:0008803">
    <property type="term" value="F:bis(5'-nucleosyl)-tetraphosphatase (symmetrical) activity"/>
    <property type="evidence" value="ECO:0007669"/>
    <property type="project" value="UniProtKB-EC"/>
</dbReference>
<protein>
    <recommendedName>
        <fullName evidence="1">bis(5'-nucleosyl)-tetraphosphatase (symmetrical)</fullName>
        <ecNumber evidence="1">3.6.1.41</ecNumber>
    </recommendedName>
</protein>
<dbReference type="EMBL" id="SCWA01000006">
    <property type="protein sequence ID" value="TDL98165.1"/>
    <property type="molecule type" value="Genomic_DNA"/>
</dbReference>
<feature type="domain" description="HD" evidence="7">
    <location>
        <begin position="18"/>
        <end position="132"/>
    </location>
</feature>
<dbReference type="RefSeq" id="WP_133431643.1">
    <property type="nucleotide sequence ID" value="NZ_SCWA01000006.1"/>
</dbReference>
<proteinExistence type="predicted"/>
<comment type="catalytic activity">
    <reaction evidence="6">
        <text>P(1),P(4)-bis(5'-adenosyl) tetraphosphate + H2O = 2 ADP + 2 H(+)</text>
        <dbReference type="Rhea" id="RHEA:24252"/>
        <dbReference type="ChEBI" id="CHEBI:15377"/>
        <dbReference type="ChEBI" id="CHEBI:15378"/>
        <dbReference type="ChEBI" id="CHEBI:58141"/>
        <dbReference type="ChEBI" id="CHEBI:456216"/>
        <dbReference type="EC" id="3.6.1.41"/>
    </reaction>
</comment>
<keyword evidence="9" id="KW-1185">Reference proteome</keyword>
<evidence type="ECO:0000313" key="8">
    <source>
        <dbReference type="EMBL" id="TDL98165.1"/>
    </source>
</evidence>
<name>A0A4R6BEG2_9STAP</name>
<dbReference type="GO" id="GO:0000166">
    <property type="term" value="F:nucleotide binding"/>
    <property type="evidence" value="ECO:0007669"/>
    <property type="project" value="UniProtKB-KW"/>
</dbReference>
<evidence type="ECO:0000256" key="5">
    <source>
        <dbReference type="ARBA" id="ARBA00023004"/>
    </source>
</evidence>
<dbReference type="EC" id="3.6.1.41" evidence="1"/>
<evidence type="ECO:0000256" key="3">
    <source>
        <dbReference type="ARBA" id="ARBA00022741"/>
    </source>
</evidence>
<dbReference type="SUPFAM" id="SSF109604">
    <property type="entry name" value="HD-domain/PDEase-like"/>
    <property type="match status" value="1"/>
</dbReference>
<keyword evidence="3" id="KW-0547">Nucleotide-binding</keyword>
<comment type="caution">
    <text evidence="8">The sequence shown here is derived from an EMBL/GenBank/DDBJ whole genome shotgun (WGS) entry which is preliminary data.</text>
</comment>
<evidence type="ECO:0000256" key="4">
    <source>
        <dbReference type="ARBA" id="ARBA00022801"/>
    </source>
</evidence>
<dbReference type="InterPro" id="IPR006674">
    <property type="entry name" value="HD_domain"/>
</dbReference>
<dbReference type="Gene3D" id="1.10.3210.10">
    <property type="entry name" value="Hypothetical protein af1432"/>
    <property type="match status" value="1"/>
</dbReference>
<dbReference type="InterPro" id="IPR051094">
    <property type="entry name" value="Diverse_Catalytic_Enzymes"/>
</dbReference>
<dbReference type="InterPro" id="IPR003607">
    <property type="entry name" value="HD/PDEase_dom"/>
</dbReference>
<keyword evidence="5" id="KW-0408">Iron</keyword>
<dbReference type="PROSITE" id="PS51831">
    <property type="entry name" value="HD"/>
    <property type="match status" value="1"/>
</dbReference>
<dbReference type="InterPro" id="IPR005249">
    <property type="entry name" value="YqeK"/>
</dbReference>
<evidence type="ECO:0000256" key="2">
    <source>
        <dbReference type="ARBA" id="ARBA00022723"/>
    </source>
</evidence>
<gene>
    <name evidence="8" type="ORF">ERX27_04505</name>
</gene>
<sequence>MKKKKAIKIVEEKLPKKRFEHSLRVAETAVKMAEIFGGDAERVEIAGILHDYAKYDGLSKLYQKVTKYELDNALLAYNSEILHGPVGAAIMKHEFGVDDEEIYLAIYHHTTGRNQMTLSEKIIFVADYIEPGRTQPGVEEIRTIVFEEQKLDKAIYEISKRTVLYLVEQDHVIYPLTIDCLNYYNLEK</sequence>
<reference evidence="8 9" key="1">
    <citation type="submission" date="2019-01" db="EMBL/GenBank/DDBJ databases">
        <title>Draft genome sequences of the type strains of six Macrococcus species.</title>
        <authorList>
            <person name="Mazhar S."/>
            <person name="Altermann E."/>
            <person name="Hill C."/>
            <person name="Mcauliffe O."/>
        </authorList>
    </citation>
    <scope>NUCLEOTIDE SEQUENCE [LARGE SCALE GENOMIC DNA]</scope>
    <source>
        <strain evidence="8 9">CCM4811</strain>
    </source>
</reference>
<evidence type="ECO:0000256" key="1">
    <source>
        <dbReference type="ARBA" id="ARBA00012506"/>
    </source>
</evidence>
<dbReference type="PANTHER" id="PTHR35795:SF1">
    <property type="entry name" value="BIS(5'-NUCLEOSYL)-TETRAPHOSPHATASE, SYMMETRICAL"/>
    <property type="match status" value="1"/>
</dbReference>
<evidence type="ECO:0000259" key="7">
    <source>
        <dbReference type="PROSITE" id="PS51831"/>
    </source>
</evidence>
<evidence type="ECO:0000256" key="6">
    <source>
        <dbReference type="ARBA" id="ARBA00049417"/>
    </source>
</evidence>
<dbReference type="GO" id="GO:0046872">
    <property type="term" value="F:metal ion binding"/>
    <property type="evidence" value="ECO:0007669"/>
    <property type="project" value="UniProtKB-KW"/>
</dbReference>
<keyword evidence="4" id="KW-0378">Hydrolase</keyword>
<dbReference type="AlphaFoldDB" id="A0A4R6BEG2"/>
<dbReference type="PANTHER" id="PTHR35795">
    <property type="entry name" value="SLR1885 PROTEIN"/>
    <property type="match status" value="1"/>
</dbReference>
<dbReference type="NCBIfam" id="TIGR00488">
    <property type="entry name" value="bis(5'-nucleosyl)-tetraphosphatase (symmetrical) YqeK"/>
    <property type="match status" value="1"/>
</dbReference>
<organism evidence="8 9">
    <name type="scientific">Macrococcus brunensis</name>
    <dbReference type="NCBI Taxonomy" id="198483"/>
    <lineage>
        <taxon>Bacteria</taxon>
        <taxon>Bacillati</taxon>
        <taxon>Bacillota</taxon>
        <taxon>Bacilli</taxon>
        <taxon>Bacillales</taxon>
        <taxon>Staphylococcaceae</taxon>
        <taxon>Macrococcus</taxon>
    </lineage>
</organism>
<dbReference type="Proteomes" id="UP000295310">
    <property type="component" value="Unassembled WGS sequence"/>
</dbReference>
<dbReference type="OrthoDB" id="9782134at2"/>
<evidence type="ECO:0000313" key="9">
    <source>
        <dbReference type="Proteomes" id="UP000295310"/>
    </source>
</evidence>